<protein>
    <recommendedName>
        <fullName evidence="12">ATP synthase subunit alpha</fullName>
        <ecNumber evidence="12">7.1.2.2</ecNumber>
    </recommendedName>
    <alternativeName>
        <fullName evidence="12">ATP synthase F1 sector subunit alpha</fullName>
    </alternativeName>
    <alternativeName>
        <fullName evidence="12">F-ATPase subunit alpha</fullName>
    </alternativeName>
</protein>
<dbReference type="InParanoid" id="U5DLQ8"/>
<evidence type="ECO:0000313" key="17">
    <source>
        <dbReference type="Proteomes" id="UP000016960"/>
    </source>
</evidence>
<comment type="subunit">
    <text evidence="11">F-type ATPases have 2 components, CF(1) - the catalytic core - and CF(0) - the membrane proton channel. CF(1) has five subunits: alpha(3), beta(3), gamma(1), delta(1), epsilon(1). CF(0) has four main subunits: a(1), b(1), b'(1) and c(9-12).</text>
</comment>
<dbReference type="GO" id="GO:0043531">
    <property type="term" value="F:ADP binding"/>
    <property type="evidence" value="ECO:0007669"/>
    <property type="project" value="TreeGrafter"/>
</dbReference>
<dbReference type="PIRSF" id="PIRSF039088">
    <property type="entry name" value="F_ATPase_subunit_alpha"/>
    <property type="match status" value="1"/>
</dbReference>
<dbReference type="HAMAP" id="MF_01346">
    <property type="entry name" value="ATP_synth_alpha_bact"/>
    <property type="match status" value="1"/>
</dbReference>
<evidence type="ECO:0000313" key="16">
    <source>
        <dbReference type="EMBL" id="ERN41827.1"/>
    </source>
</evidence>
<evidence type="ECO:0000256" key="1">
    <source>
        <dbReference type="ARBA" id="ARBA00004170"/>
    </source>
</evidence>
<sequence length="507" mass="54544">MATSIRPDEISSIIRQQIEQYDQDIQVSNVGTVLQVGDGIARVYGLEKVMAGELVEFEDGTVGITLNLEEDNVGVVLMGSGLGIQEGSSVKATGRIASIPVGEELIGRVVSPLVESLDGKGDIQTGQTRLLESMAPGIVERMSVYEPLQTGITAIDSMIPVGRGQRELIIGDRQTGKTAVAIDTILNQKGEDVICVYVAIGQKASTVAQVTGVLADRGALDYTVVVAANASDPATLQYLAPYAGATIAEYFMYQGKATLVIYDDLSKQAQAYRQMSLLLRRPPGREAYPGDVFFVHSRLLERAAKLSPELGEGSMTALPIIETQAGDVSAYIPTNVISITDGQIFLSADLFNSGVRPAINVGISVSRVGSAAQIKAMKKVAGKLKLELAQFAELAAFSQFASDLDQATQKQLARGQRLREMLKQPQYSPLTVYEQIAVVYSGINGYYDDIPTENVTAFVQQLREAIVNKPQFAEAIKGDKKKALTPEAEQILKETIAETKEAFMASL</sequence>
<dbReference type="InterPro" id="IPR036121">
    <property type="entry name" value="ATPase_F1/V1/A1_a/bsu_N_sf"/>
</dbReference>
<evidence type="ECO:0000256" key="6">
    <source>
        <dbReference type="ARBA" id="ARBA00022967"/>
    </source>
</evidence>
<dbReference type="CDD" id="cd18113">
    <property type="entry name" value="ATP-synt_F1_alpha_C"/>
    <property type="match status" value="1"/>
</dbReference>
<dbReference type="NCBIfam" id="NF009884">
    <property type="entry name" value="PRK13343.1"/>
    <property type="match status" value="1"/>
</dbReference>
<dbReference type="RefSeq" id="WP_022606136.1">
    <property type="nucleotide sequence ID" value="NZ_ASSJ01000040.1"/>
</dbReference>
<dbReference type="EMBL" id="ASSJ01000040">
    <property type="protein sequence ID" value="ERN41827.1"/>
    <property type="molecule type" value="Genomic_DNA"/>
</dbReference>
<dbReference type="SUPFAM" id="SSF50615">
    <property type="entry name" value="N-terminal domain of alpha and beta subunits of F1 ATP synthase"/>
    <property type="match status" value="1"/>
</dbReference>
<accession>U5DLQ8</accession>
<dbReference type="SUPFAM" id="SSF52540">
    <property type="entry name" value="P-loop containing nucleoside triphosphate hydrolases"/>
    <property type="match status" value="1"/>
</dbReference>
<feature type="domain" description="ATP synthase alpha subunit C-terminal" evidence="14">
    <location>
        <begin position="373"/>
        <end position="498"/>
    </location>
</feature>
<keyword evidence="7 12" id="KW-0406">Ion transport</keyword>
<keyword evidence="9 12" id="KW-0139">CF(1)</keyword>
<dbReference type="GO" id="GO:0046933">
    <property type="term" value="F:proton-transporting ATP synthase activity, rotational mechanism"/>
    <property type="evidence" value="ECO:0007669"/>
    <property type="project" value="UniProtKB-UniRule"/>
</dbReference>
<keyword evidence="12" id="KW-0375">Hydrogen ion transport</keyword>
<keyword evidence="8 12" id="KW-0472">Membrane</keyword>
<dbReference type="OrthoDB" id="9803053at2"/>
<dbReference type="Pfam" id="PF02874">
    <property type="entry name" value="ATP-synt_ab_N"/>
    <property type="match status" value="1"/>
</dbReference>
<comment type="catalytic activity">
    <reaction evidence="12">
        <text>ATP + H2O + 4 H(+)(in) = ADP + phosphate + 5 H(+)(out)</text>
        <dbReference type="Rhea" id="RHEA:57720"/>
        <dbReference type="ChEBI" id="CHEBI:15377"/>
        <dbReference type="ChEBI" id="CHEBI:15378"/>
        <dbReference type="ChEBI" id="CHEBI:30616"/>
        <dbReference type="ChEBI" id="CHEBI:43474"/>
        <dbReference type="ChEBI" id="CHEBI:456216"/>
        <dbReference type="EC" id="7.1.2.2"/>
    </reaction>
</comment>
<dbReference type="FunCoup" id="U5DLQ8">
    <property type="interactions" value="440"/>
</dbReference>
<dbReference type="NCBIfam" id="TIGR00962">
    <property type="entry name" value="atpA"/>
    <property type="match status" value="1"/>
</dbReference>
<keyword evidence="5 12" id="KW-0067">ATP-binding</keyword>
<evidence type="ECO:0000256" key="8">
    <source>
        <dbReference type="ARBA" id="ARBA00023136"/>
    </source>
</evidence>
<dbReference type="PATRIC" id="fig|582515.4.peg.1686"/>
<dbReference type="FunFam" id="1.20.150.20:FF:000001">
    <property type="entry name" value="ATP synthase subunit alpha"/>
    <property type="match status" value="1"/>
</dbReference>
<evidence type="ECO:0000256" key="12">
    <source>
        <dbReference type="HAMAP-Rule" id="MF_01346"/>
    </source>
</evidence>
<dbReference type="CDD" id="cd18116">
    <property type="entry name" value="ATP-synt_F1_alpha_N"/>
    <property type="match status" value="1"/>
</dbReference>
<evidence type="ECO:0000256" key="9">
    <source>
        <dbReference type="ARBA" id="ARBA00023196"/>
    </source>
</evidence>
<dbReference type="GO" id="GO:0016787">
    <property type="term" value="F:hydrolase activity"/>
    <property type="evidence" value="ECO:0007669"/>
    <property type="project" value="UniProtKB-KW"/>
</dbReference>
<dbReference type="Proteomes" id="UP000016960">
    <property type="component" value="Unassembled WGS sequence"/>
</dbReference>
<dbReference type="Gene3D" id="1.20.150.20">
    <property type="entry name" value="ATP synthase alpha/beta chain, C-terminal domain"/>
    <property type="match status" value="1"/>
</dbReference>
<dbReference type="FunFam" id="3.40.50.300:FF:000002">
    <property type="entry name" value="ATP synthase subunit alpha"/>
    <property type="match status" value="1"/>
</dbReference>
<keyword evidence="16" id="KW-0378">Hydrolase</keyword>
<dbReference type="InterPro" id="IPR038376">
    <property type="entry name" value="ATP_synth_asu_C_sf"/>
</dbReference>
<dbReference type="InterPro" id="IPR004100">
    <property type="entry name" value="ATPase_F1/V1/A1_a/bsu_N"/>
</dbReference>
<comment type="function">
    <text evidence="12">Produces ATP from ADP in the presence of a proton gradient across the membrane. The alpha chain is a regulatory subunit.</text>
</comment>
<reference evidence="16 17" key="1">
    <citation type="submission" date="2013-05" db="EMBL/GenBank/DDBJ databases">
        <title>Draft genome sequence of Rubidibacter lacunae KORDI 51-2.</title>
        <authorList>
            <person name="Choi D.H."/>
            <person name="Noh J.H."/>
            <person name="Kwon K.-K."/>
            <person name="Lee J.-H."/>
            <person name="Ryu J.-Y."/>
        </authorList>
    </citation>
    <scope>NUCLEOTIDE SEQUENCE [LARGE SCALE GENOMIC DNA]</scope>
    <source>
        <strain evidence="16 17">KORDI 51-2</strain>
    </source>
</reference>
<dbReference type="FunFam" id="2.40.30.20:FF:000001">
    <property type="entry name" value="ATP synthase subunit alpha"/>
    <property type="match status" value="1"/>
</dbReference>
<feature type="domain" description="ATPase F1/V1/A1 complex alpha/beta subunit N-terminal" evidence="15">
    <location>
        <begin position="27"/>
        <end position="94"/>
    </location>
</feature>
<evidence type="ECO:0000256" key="3">
    <source>
        <dbReference type="ARBA" id="ARBA00022448"/>
    </source>
</evidence>
<dbReference type="PANTHER" id="PTHR48082">
    <property type="entry name" value="ATP SYNTHASE SUBUNIT ALPHA, MITOCHONDRIAL"/>
    <property type="match status" value="1"/>
</dbReference>
<feature type="domain" description="ATPase F1/V1/A1 complex alpha/beta subunit nucleotide-binding" evidence="13">
    <location>
        <begin position="151"/>
        <end position="366"/>
    </location>
</feature>
<dbReference type="GO" id="GO:0045259">
    <property type="term" value="C:proton-transporting ATP synthase complex"/>
    <property type="evidence" value="ECO:0007669"/>
    <property type="project" value="UniProtKB-KW"/>
</dbReference>
<keyword evidence="12" id="KW-0793">Thylakoid</keyword>
<evidence type="ECO:0000256" key="2">
    <source>
        <dbReference type="ARBA" id="ARBA00008936"/>
    </source>
</evidence>
<keyword evidence="10 12" id="KW-0066">ATP synthesis</keyword>
<name>U5DLQ8_9CHRO</name>
<feature type="site" description="Required for activity" evidence="12">
    <location>
        <position position="364"/>
    </location>
</feature>
<dbReference type="InterPro" id="IPR023366">
    <property type="entry name" value="ATP_synth_asu-like_sf"/>
</dbReference>
<evidence type="ECO:0000256" key="10">
    <source>
        <dbReference type="ARBA" id="ARBA00023310"/>
    </source>
</evidence>
<dbReference type="PANTHER" id="PTHR48082:SF2">
    <property type="entry name" value="ATP SYNTHASE SUBUNIT ALPHA, MITOCHONDRIAL"/>
    <property type="match status" value="1"/>
</dbReference>
<dbReference type="PROSITE" id="PS00152">
    <property type="entry name" value="ATPASE_ALPHA_BETA"/>
    <property type="match status" value="1"/>
</dbReference>
<dbReference type="Pfam" id="PF00306">
    <property type="entry name" value="ATP-synt_ab_C"/>
    <property type="match status" value="1"/>
</dbReference>
<keyword evidence="4 12" id="KW-0547">Nucleotide-binding</keyword>
<dbReference type="GO" id="GO:0005524">
    <property type="term" value="F:ATP binding"/>
    <property type="evidence" value="ECO:0007669"/>
    <property type="project" value="UniProtKB-UniRule"/>
</dbReference>
<dbReference type="CDD" id="cd01132">
    <property type="entry name" value="F1-ATPase_alpha_CD"/>
    <property type="match status" value="1"/>
</dbReference>
<feature type="binding site" evidence="12">
    <location>
        <begin position="171"/>
        <end position="178"/>
    </location>
    <ligand>
        <name>ATP</name>
        <dbReference type="ChEBI" id="CHEBI:30616"/>
    </ligand>
</feature>
<keyword evidence="6 12" id="KW-1278">Translocase</keyword>
<evidence type="ECO:0000259" key="13">
    <source>
        <dbReference type="Pfam" id="PF00006"/>
    </source>
</evidence>
<dbReference type="Gene3D" id="2.40.30.20">
    <property type="match status" value="1"/>
</dbReference>
<dbReference type="SUPFAM" id="SSF47917">
    <property type="entry name" value="C-terminal domain of alpha and beta subunits of F1 ATP synthase"/>
    <property type="match status" value="1"/>
</dbReference>
<organism evidence="16 17">
    <name type="scientific">Rubidibacter lacunae KORDI 51-2</name>
    <dbReference type="NCBI Taxonomy" id="582515"/>
    <lineage>
        <taxon>Bacteria</taxon>
        <taxon>Bacillati</taxon>
        <taxon>Cyanobacteriota</taxon>
        <taxon>Cyanophyceae</taxon>
        <taxon>Oscillatoriophycideae</taxon>
        <taxon>Chroococcales</taxon>
        <taxon>Aphanothecaceae</taxon>
        <taxon>Rubidibacter</taxon>
    </lineage>
</organism>
<dbReference type="InterPro" id="IPR020003">
    <property type="entry name" value="ATPase_a/bsu_AS"/>
</dbReference>
<evidence type="ECO:0000259" key="14">
    <source>
        <dbReference type="Pfam" id="PF00306"/>
    </source>
</evidence>
<dbReference type="InterPro" id="IPR027417">
    <property type="entry name" value="P-loop_NTPase"/>
</dbReference>
<dbReference type="eggNOG" id="COG0056">
    <property type="taxonomic scope" value="Bacteria"/>
</dbReference>
<evidence type="ECO:0000256" key="5">
    <source>
        <dbReference type="ARBA" id="ARBA00022840"/>
    </source>
</evidence>
<dbReference type="EC" id="7.1.2.2" evidence="12"/>
<dbReference type="InterPro" id="IPR033732">
    <property type="entry name" value="ATP_synth_F1_a_nt-bd_dom"/>
</dbReference>
<comment type="similarity">
    <text evidence="2 12">Belongs to the ATPase alpha/beta chains family.</text>
</comment>
<dbReference type="STRING" id="582515.KR51_00014900"/>
<dbReference type="AlphaFoldDB" id="U5DLQ8"/>
<proteinExistence type="inferred from homology"/>
<keyword evidence="3 12" id="KW-0813">Transport</keyword>
<dbReference type="InterPro" id="IPR000793">
    <property type="entry name" value="ATP_synth_asu_C"/>
</dbReference>
<dbReference type="Gene3D" id="3.40.50.300">
    <property type="entry name" value="P-loop containing nucleotide triphosphate hydrolases"/>
    <property type="match status" value="1"/>
</dbReference>
<evidence type="ECO:0000256" key="11">
    <source>
        <dbReference type="ARBA" id="ARBA00026013"/>
    </source>
</evidence>
<dbReference type="InterPro" id="IPR005294">
    <property type="entry name" value="ATP_synth_F1_asu"/>
</dbReference>
<gene>
    <name evidence="12" type="primary">atpA</name>
    <name evidence="16" type="ORF">KR51_00014900</name>
</gene>
<evidence type="ECO:0000256" key="7">
    <source>
        <dbReference type="ARBA" id="ARBA00023065"/>
    </source>
</evidence>
<evidence type="ECO:0000256" key="4">
    <source>
        <dbReference type="ARBA" id="ARBA00022741"/>
    </source>
</evidence>
<comment type="subcellular location">
    <subcellularLocation>
        <location evidence="12">Cellular thylakoid membrane</location>
        <topology evidence="12">Peripheral membrane protein</topology>
    </subcellularLocation>
    <subcellularLocation>
        <location evidence="1">Membrane</location>
        <topology evidence="1">Peripheral membrane protein</topology>
    </subcellularLocation>
</comment>
<dbReference type="InterPro" id="IPR000194">
    <property type="entry name" value="ATPase_F1/V1/A1_a/bsu_nucl-bd"/>
</dbReference>
<evidence type="ECO:0000259" key="15">
    <source>
        <dbReference type="Pfam" id="PF02874"/>
    </source>
</evidence>
<keyword evidence="17" id="KW-1185">Reference proteome</keyword>
<dbReference type="GO" id="GO:0031676">
    <property type="term" value="C:plasma membrane-derived thylakoid membrane"/>
    <property type="evidence" value="ECO:0007669"/>
    <property type="project" value="UniProtKB-SubCell"/>
</dbReference>
<comment type="caution">
    <text evidence="16">The sequence shown here is derived from an EMBL/GenBank/DDBJ whole genome shotgun (WGS) entry which is preliminary data.</text>
</comment>
<dbReference type="Pfam" id="PF00006">
    <property type="entry name" value="ATP-synt_ab"/>
    <property type="match status" value="1"/>
</dbReference>